<gene>
    <name evidence="2" type="ORF">CNE99_09820</name>
</gene>
<feature type="non-terminal residue" evidence="2">
    <location>
        <position position="112"/>
    </location>
</feature>
<dbReference type="Proteomes" id="UP000219327">
    <property type="component" value="Unassembled WGS sequence"/>
</dbReference>
<comment type="caution">
    <text evidence="2">The sequence shown here is derived from an EMBL/GenBank/DDBJ whole genome shotgun (WGS) entry which is preliminary data.</text>
</comment>
<dbReference type="AlphaFoldDB" id="A0A2A5WJH0"/>
<evidence type="ECO:0000313" key="3">
    <source>
        <dbReference type="Proteomes" id="UP000219327"/>
    </source>
</evidence>
<dbReference type="InterPro" id="IPR014710">
    <property type="entry name" value="RmlC-like_jellyroll"/>
</dbReference>
<accession>A0A2A5WJH0</accession>
<name>A0A2A5WJH0_9GAMM</name>
<reference evidence="2 3" key="1">
    <citation type="submission" date="2017-08" db="EMBL/GenBank/DDBJ databases">
        <title>Fine stratification of microbial communities through a metagenomic profile of the photic zone.</title>
        <authorList>
            <person name="Haro-Moreno J.M."/>
            <person name="Lopez-Perez M."/>
            <person name="De La Torre J."/>
            <person name="Picazo A."/>
            <person name="Camacho A."/>
            <person name="Rodriguez-Valera F."/>
        </authorList>
    </citation>
    <scope>NUCLEOTIDE SEQUENCE [LARGE SCALE GENOMIC DNA]</scope>
    <source>
        <strain evidence="2">MED-G24</strain>
    </source>
</reference>
<dbReference type="InterPro" id="IPR000595">
    <property type="entry name" value="cNMP-bd_dom"/>
</dbReference>
<dbReference type="Gene3D" id="2.60.120.10">
    <property type="entry name" value="Jelly Rolls"/>
    <property type="match status" value="1"/>
</dbReference>
<organism evidence="2 3">
    <name type="scientific">OM182 bacterium MED-G24</name>
    <dbReference type="NCBI Taxonomy" id="1986255"/>
    <lineage>
        <taxon>Bacteria</taxon>
        <taxon>Pseudomonadati</taxon>
        <taxon>Pseudomonadota</taxon>
        <taxon>Gammaproteobacteria</taxon>
        <taxon>OMG group</taxon>
        <taxon>OM182 clade</taxon>
    </lineage>
</organism>
<feature type="domain" description="Cyclic nucleotide-binding" evidence="1">
    <location>
        <begin position="14"/>
        <end position="112"/>
    </location>
</feature>
<dbReference type="EMBL" id="NTKD01000069">
    <property type="protein sequence ID" value="PDH36384.1"/>
    <property type="molecule type" value="Genomic_DNA"/>
</dbReference>
<evidence type="ECO:0000313" key="2">
    <source>
        <dbReference type="EMBL" id="PDH36384.1"/>
    </source>
</evidence>
<dbReference type="PROSITE" id="PS50042">
    <property type="entry name" value="CNMP_BINDING_3"/>
    <property type="match status" value="1"/>
</dbReference>
<sequence length="112" mass="12475">MENQELIIIKSLEPFSSLSPDRLEEVLKEATVSSYGTGKMVFKRGDNDDASYWLLAGSIDLLDESFNARNLSSRDPDAVHVLDDQNPHVLSGVTTEDSSVLKVRRTVLDDHL</sequence>
<evidence type="ECO:0000259" key="1">
    <source>
        <dbReference type="PROSITE" id="PS50042"/>
    </source>
</evidence>
<proteinExistence type="predicted"/>
<protein>
    <recommendedName>
        <fullName evidence="1">Cyclic nucleotide-binding domain-containing protein</fullName>
    </recommendedName>
</protein>
<dbReference type="InterPro" id="IPR018490">
    <property type="entry name" value="cNMP-bd_dom_sf"/>
</dbReference>
<dbReference type="SUPFAM" id="SSF51206">
    <property type="entry name" value="cAMP-binding domain-like"/>
    <property type="match status" value="1"/>
</dbReference>